<evidence type="ECO:0000313" key="3">
    <source>
        <dbReference type="Proteomes" id="UP000283975"/>
    </source>
</evidence>
<comment type="caution">
    <text evidence="2">The sequence shown here is derived from an EMBL/GenBank/DDBJ whole genome shotgun (WGS) entry which is preliminary data.</text>
</comment>
<organism evidence="2 3">
    <name type="scientific">Enterocloster bolteae</name>
    <dbReference type="NCBI Taxonomy" id="208479"/>
    <lineage>
        <taxon>Bacteria</taxon>
        <taxon>Bacillati</taxon>
        <taxon>Bacillota</taxon>
        <taxon>Clostridia</taxon>
        <taxon>Lachnospirales</taxon>
        <taxon>Lachnospiraceae</taxon>
        <taxon>Enterocloster</taxon>
    </lineage>
</organism>
<gene>
    <name evidence="2" type="ORF">DW839_23645</name>
</gene>
<dbReference type="RefSeq" id="WP_119205622.1">
    <property type="nucleotide sequence ID" value="NZ_JADMVR010000022.1"/>
</dbReference>
<dbReference type="EMBL" id="QSHZ01000031">
    <property type="protein sequence ID" value="RHC51844.1"/>
    <property type="molecule type" value="Genomic_DNA"/>
</dbReference>
<accession>A0A414AP15</accession>
<proteinExistence type="predicted"/>
<sequence>MGKEKLEFRLLNKDEIDCRIATVSQGGLSLLLYKDARVDQNILDETVGPMGWQRRHCRDNANCIVSIWDTDKKQWIEKEDTGTESNTEKEKGLASDSFKRACFNWGIGRELYTAPFIWIGKDNCDICENGKDRNGKAKYSCYDRFYVSRIGYDDSRNINALEIKRRKSNKVVYKLGQTESQPEEQESNLVTEAHINTLFFELQRTGVGKPRILKNYQLNDIHEMNIEQFRDAMNVLKKKPDKPTTPDPETIPPDDPESGLPWN</sequence>
<protein>
    <submittedName>
        <fullName evidence="2">Uncharacterized protein</fullName>
    </submittedName>
</protein>
<dbReference type="Proteomes" id="UP000283975">
    <property type="component" value="Unassembled WGS sequence"/>
</dbReference>
<name>A0A414AP15_9FIRM</name>
<dbReference type="AlphaFoldDB" id="A0A414AP15"/>
<reference evidence="2 3" key="1">
    <citation type="submission" date="2018-08" db="EMBL/GenBank/DDBJ databases">
        <title>A genome reference for cultivated species of the human gut microbiota.</title>
        <authorList>
            <person name="Zou Y."/>
            <person name="Xue W."/>
            <person name="Luo G."/>
        </authorList>
    </citation>
    <scope>NUCLEOTIDE SEQUENCE [LARGE SCALE GENOMIC DNA]</scope>
    <source>
        <strain evidence="2 3">AM35-14</strain>
    </source>
</reference>
<feature type="region of interest" description="Disordered" evidence="1">
    <location>
        <begin position="237"/>
        <end position="263"/>
    </location>
</feature>
<evidence type="ECO:0000313" key="2">
    <source>
        <dbReference type="EMBL" id="RHC51844.1"/>
    </source>
</evidence>
<evidence type="ECO:0000256" key="1">
    <source>
        <dbReference type="SAM" id="MobiDB-lite"/>
    </source>
</evidence>